<dbReference type="Gene3D" id="3.30.40.10">
    <property type="entry name" value="Zinc/RING finger domain, C3HC4 (zinc finger)"/>
    <property type="match status" value="2"/>
</dbReference>
<evidence type="ECO:0000313" key="6">
    <source>
        <dbReference type="EMBL" id="CAF1629252.1"/>
    </source>
</evidence>
<dbReference type="EMBL" id="CAJOBG010001569">
    <property type="protein sequence ID" value="CAF3940653.1"/>
    <property type="molecule type" value="Genomic_DNA"/>
</dbReference>
<dbReference type="Proteomes" id="UP000663866">
    <property type="component" value="Unassembled WGS sequence"/>
</dbReference>
<dbReference type="SMART" id="SM00368">
    <property type="entry name" value="LRR_RI"/>
    <property type="match status" value="5"/>
</dbReference>
<dbReference type="InterPro" id="IPR032675">
    <property type="entry name" value="LRR_dom_sf"/>
</dbReference>
<dbReference type="InterPro" id="IPR013083">
    <property type="entry name" value="Znf_RING/FYVE/PHD"/>
</dbReference>
<evidence type="ECO:0000256" key="4">
    <source>
        <dbReference type="PROSITE-ProRule" id="PRU00175"/>
    </source>
</evidence>
<dbReference type="Gene3D" id="3.80.10.10">
    <property type="entry name" value="Ribonuclease Inhibitor"/>
    <property type="match status" value="2"/>
</dbReference>
<keyword evidence="2 4" id="KW-0863">Zinc-finger</keyword>
<evidence type="ECO:0000256" key="2">
    <source>
        <dbReference type="ARBA" id="ARBA00022771"/>
    </source>
</evidence>
<protein>
    <recommendedName>
        <fullName evidence="5">RING-type domain-containing protein</fullName>
    </recommendedName>
</protein>
<dbReference type="PROSITE" id="PS00518">
    <property type="entry name" value="ZF_RING_1"/>
    <property type="match status" value="1"/>
</dbReference>
<dbReference type="Proteomes" id="UP000663856">
    <property type="component" value="Unassembled WGS sequence"/>
</dbReference>
<dbReference type="Pfam" id="PF13516">
    <property type="entry name" value="LRR_6"/>
    <property type="match status" value="3"/>
</dbReference>
<dbReference type="SUPFAM" id="SSF52047">
    <property type="entry name" value="RNI-like"/>
    <property type="match status" value="1"/>
</dbReference>
<keyword evidence="10" id="KW-1185">Reference proteome</keyword>
<dbReference type="SUPFAM" id="SSF49599">
    <property type="entry name" value="TRAF domain-like"/>
    <property type="match status" value="1"/>
</dbReference>
<dbReference type="Proteomes" id="UP000663834">
    <property type="component" value="Unassembled WGS sequence"/>
</dbReference>
<dbReference type="OrthoDB" id="120976at2759"/>
<evidence type="ECO:0000313" key="8">
    <source>
        <dbReference type="EMBL" id="CAF3940653.1"/>
    </source>
</evidence>
<comment type="caution">
    <text evidence="6">The sequence shown here is derived from an EMBL/GenBank/DDBJ whole genome shotgun (WGS) entry which is preliminary data.</text>
</comment>
<keyword evidence="1" id="KW-0479">Metal-binding</keyword>
<evidence type="ECO:0000259" key="5">
    <source>
        <dbReference type="PROSITE" id="PS50089"/>
    </source>
</evidence>
<dbReference type="GO" id="GO:0008270">
    <property type="term" value="F:zinc ion binding"/>
    <property type="evidence" value="ECO:0007669"/>
    <property type="project" value="UniProtKB-KW"/>
</dbReference>
<dbReference type="EMBL" id="CAJNOW010014095">
    <property type="protein sequence ID" value="CAF1629252.1"/>
    <property type="molecule type" value="Genomic_DNA"/>
</dbReference>
<dbReference type="EMBL" id="CAJNRF010008551">
    <property type="protein sequence ID" value="CAF2102508.1"/>
    <property type="molecule type" value="Genomic_DNA"/>
</dbReference>
<name>A0A816D6V9_9BILA</name>
<evidence type="ECO:0000256" key="1">
    <source>
        <dbReference type="ARBA" id="ARBA00022723"/>
    </source>
</evidence>
<dbReference type="InterPro" id="IPR017907">
    <property type="entry name" value="Znf_RING_CS"/>
</dbReference>
<dbReference type="PROSITE" id="PS50089">
    <property type="entry name" value="ZF_RING_2"/>
    <property type="match status" value="1"/>
</dbReference>
<sequence length="377" mass="42881">MEIDNYYDYIDLESIDKSLICNKCSIPLVEPVISLCQHTFCRQCVETSFDDDHLHCSSCNESYLTKHLTPVMDSSILAALDQIPVRCKLCNESNIQRANFQNHINKMCRKAIVSCPCREKSCPWIGLREELRTHLIPCASESLTLHTEIHESISDTCDKYCVLEESHGEFLPHSNVNLLQRNFQNQDIAIAVKALLINKRCTYLDLFNRGITSEGASIIASVLYDDKLLETLGFRNNLICDSGVQHLAHALMSNSYLQRLDLNNNSITDTGVRLLADMLRTNKTLIKLTLSYNRIGNEGMDILADLLINYNSTLQWLSLTGNSEINDSSSYSITNLIRHNQSLTTLNLEDCGLLWWSKAQIYFYQTIYFKSALDLSL</sequence>
<evidence type="ECO:0000256" key="3">
    <source>
        <dbReference type="ARBA" id="ARBA00022833"/>
    </source>
</evidence>
<dbReference type="InterPro" id="IPR052394">
    <property type="entry name" value="LRR-containing"/>
</dbReference>
<dbReference type="InterPro" id="IPR001611">
    <property type="entry name" value="Leu-rich_rpt"/>
</dbReference>
<evidence type="ECO:0000313" key="9">
    <source>
        <dbReference type="Proteomes" id="UP000663834"/>
    </source>
</evidence>
<evidence type="ECO:0000313" key="10">
    <source>
        <dbReference type="Proteomes" id="UP000663866"/>
    </source>
</evidence>
<dbReference type="PANTHER" id="PTHR24114">
    <property type="entry name" value="LEUCINE RICH REPEAT FAMILY PROTEIN"/>
    <property type="match status" value="1"/>
</dbReference>
<keyword evidence="3" id="KW-0862">Zinc</keyword>
<dbReference type="PANTHER" id="PTHR24114:SF2">
    <property type="entry name" value="F-BOX DOMAIN-CONTAINING PROTEIN-RELATED"/>
    <property type="match status" value="1"/>
</dbReference>
<proteinExistence type="predicted"/>
<dbReference type="AlphaFoldDB" id="A0A816D6V9"/>
<evidence type="ECO:0000313" key="7">
    <source>
        <dbReference type="EMBL" id="CAF2102508.1"/>
    </source>
</evidence>
<dbReference type="SUPFAM" id="SSF57850">
    <property type="entry name" value="RING/U-box"/>
    <property type="match status" value="1"/>
</dbReference>
<organism evidence="6 9">
    <name type="scientific">Rotaria magnacalcarata</name>
    <dbReference type="NCBI Taxonomy" id="392030"/>
    <lineage>
        <taxon>Eukaryota</taxon>
        <taxon>Metazoa</taxon>
        <taxon>Spiralia</taxon>
        <taxon>Gnathifera</taxon>
        <taxon>Rotifera</taxon>
        <taxon>Eurotatoria</taxon>
        <taxon>Bdelloidea</taxon>
        <taxon>Philodinida</taxon>
        <taxon>Philodinidae</taxon>
        <taxon>Rotaria</taxon>
    </lineage>
</organism>
<reference evidence="6" key="1">
    <citation type="submission" date="2021-02" db="EMBL/GenBank/DDBJ databases">
        <authorList>
            <person name="Nowell W R."/>
        </authorList>
    </citation>
    <scope>NUCLEOTIDE SEQUENCE</scope>
</reference>
<gene>
    <name evidence="6" type="ORF">KQP761_LOCUS25870</name>
    <name evidence="8" type="ORF">OVN521_LOCUS11662</name>
    <name evidence="7" type="ORF">WKI299_LOCUS20496</name>
</gene>
<dbReference type="InterPro" id="IPR001841">
    <property type="entry name" value="Znf_RING"/>
</dbReference>
<feature type="domain" description="RING-type" evidence="5">
    <location>
        <begin position="21"/>
        <end position="60"/>
    </location>
</feature>
<accession>A0A816D6V9</accession>